<protein>
    <submittedName>
        <fullName evidence="1">Uncharacterized protein</fullName>
    </submittedName>
</protein>
<gene>
    <name evidence="1" type="ORF">SLEP1_g15166</name>
</gene>
<evidence type="ECO:0000313" key="2">
    <source>
        <dbReference type="Proteomes" id="UP001054252"/>
    </source>
</evidence>
<accession>A0AAV5ISG5</accession>
<name>A0AAV5ISG5_9ROSI</name>
<comment type="caution">
    <text evidence="1">The sequence shown here is derived from an EMBL/GenBank/DDBJ whole genome shotgun (WGS) entry which is preliminary data.</text>
</comment>
<dbReference type="Proteomes" id="UP001054252">
    <property type="component" value="Unassembled WGS sequence"/>
</dbReference>
<keyword evidence="2" id="KW-1185">Reference proteome</keyword>
<reference evidence="1 2" key="1">
    <citation type="journal article" date="2021" name="Commun. Biol.">
        <title>The genome of Shorea leprosula (Dipterocarpaceae) highlights the ecological relevance of drought in aseasonal tropical rainforests.</title>
        <authorList>
            <person name="Ng K.K.S."/>
            <person name="Kobayashi M.J."/>
            <person name="Fawcett J.A."/>
            <person name="Hatakeyama M."/>
            <person name="Paape T."/>
            <person name="Ng C.H."/>
            <person name="Ang C.C."/>
            <person name="Tnah L.H."/>
            <person name="Lee C.T."/>
            <person name="Nishiyama T."/>
            <person name="Sese J."/>
            <person name="O'Brien M.J."/>
            <person name="Copetti D."/>
            <person name="Mohd Noor M.I."/>
            <person name="Ong R.C."/>
            <person name="Putra M."/>
            <person name="Sireger I.Z."/>
            <person name="Indrioko S."/>
            <person name="Kosugi Y."/>
            <person name="Izuno A."/>
            <person name="Isagi Y."/>
            <person name="Lee S.L."/>
            <person name="Shimizu K.K."/>
        </authorList>
    </citation>
    <scope>NUCLEOTIDE SEQUENCE [LARGE SCALE GENOMIC DNA]</scope>
    <source>
        <strain evidence="1">214</strain>
    </source>
</reference>
<sequence>MENIPSASQVKKKTSPLKASTLVHNSVLAITKTE</sequence>
<organism evidence="1 2">
    <name type="scientific">Rubroshorea leprosula</name>
    <dbReference type="NCBI Taxonomy" id="152421"/>
    <lineage>
        <taxon>Eukaryota</taxon>
        <taxon>Viridiplantae</taxon>
        <taxon>Streptophyta</taxon>
        <taxon>Embryophyta</taxon>
        <taxon>Tracheophyta</taxon>
        <taxon>Spermatophyta</taxon>
        <taxon>Magnoliopsida</taxon>
        <taxon>eudicotyledons</taxon>
        <taxon>Gunneridae</taxon>
        <taxon>Pentapetalae</taxon>
        <taxon>rosids</taxon>
        <taxon>malvids</taxon>
        <taxon>Malvales</taxon>
        <taxon>Dipterocarpaceae</taxon>
        <taxon>Rubroshorea</taxon>
    </lineage>
</organism>
<dbReference type="AlphaFoldDB" id="A0AAV5ISG5"/>
<evidence type="ECO:0000313" key="1">
    <source>
        <dbReference type="EMBL" id="GKV02774.1"/>
    </source>
</evidence>
<proteinExistence type="predicted"/>
<dbReference type="EMBL" id="BPVZ01000019">
    <property type="protein sequence ID" value="GKV02774.1"/>
    <property type="molecule type" value="Genomic_DNA"/>
</dbReference>